<evidence type="ECO:0000313" key="7">
    <source>
        <dbReference type="EMBL" id="KAF7732018.1"/>
    </source>
</evidence>
<dbReference type="InterPro" id="IPR004183">
    <property type="entry name" value="Xdiol_dOase_suB"/>
</dbReference>
<dbReference type="Pfam" id="PF02900">
    <property type="entry name" value="LigB"/>
    <property type="match status" value="1"/>
</dbReference>
<dbReference type="PANTHER" id="PTHR30096">
    <property type="entry name" value="4,5-DOPA DIOXYGENASE EXTRADIOL-LIKE PROTEIN"/>
    <property type="match status" value="1"/>
</dbReference>
<evidence type="ECO:0000256" key="5">
    <source>
        <dbReference type="ARBA" id="ARBA00023002"/>
    </source>
</evidence>
<dbReference type="EMBL" id="JABAYA010000005">
    <property type="protein sequence ID" value="KAF7732018.1"/>
    <property type="molecule type" value="Genomic_DNA"/>
</dbReference>
<dbReference type="OrthoDB" id="7396853at2759"/>
<evidence type="ECO:0000256" key="1">
    <source>
        <dbReference type="ARBA" id="ARBA00001947"/>
    </source>
</evidence>
<comment type="similarity">
    <text evidence="2">Belongs to the DODA-type extradiol aromatic ring-opening dioxygenase family.</text>
</comment>
<dbReference type="GO" id="GO:0008198">
    <property type="term" value="F:ferrous iron binding"/>
    <property type="evidence" value="ECO:0007669"/>
    <property type="project" value="InterPro"/>
</dbReference>
<evidence type="ECO:0000313" key="8">
    <source>
        <dbReference type="Proteomes" id="UP000605846"/>
    </source>
</evidence>
<gene>
    <name evidence="7" type="ORF">EC973_007123</name>
</gene>
<dbReference type="InterPro" id="IPR014436">
    <property type="entry name" value="Extradiol_dOase_DODA"/>
</dbReference>
<organism evidence="7 8">
    <name type="scientific">Apophysomyces ossiformis</name>
    <dbReference type="NCBI Taxonomy" id="679940"/>
    <lineage>
        <taxon>Eukaryota</taxon>
        <taxon>Fungi</taxon>
        <taxon>Fungi incertae sedis</taxon>
        <taxon>Mucoromycota</taxon>
        <taxon>Mucoromycotina</taxon>
        <taxon>Mucoromycetes</taxon>
        <taxon>Mucorales</taxon>
        <taxon>Mucorineae</taxon>
        <taxon>Mucoraceae</taxon>
        <taxon>Apophysomyces</taxon>
    </lineage>
</organism>
<keyword evidence="5" id="KW-0560">Oxidoreductase</keyword>
<protein>
    <recommendedName>
        <fullName evidence="6">Extradiol ring-cleavage dioxygenase class III enzyme subunit B domain-containing protein</fullName>
    </recommendedName>
</protein>
<dbReference type="SUPFAM" id="SSF53213">
    <property type="entry name" value="LigB-like"/>
    <property type="match status" value="1"/>
</dbReference>
<evidence type="ECO:0000256" key="4">
    <source>
        <dbReference type="ARBA" id="ARBA00022833"/>
    </source>
</evidence>
<comment type="cofactor">
    <cofactor evidence="1">
        <name>Zn(2+)</name>
        <dbReference type="ChEBI" id="CHEBI:29105"/>
    </cofactor>
</comment>
<keyword evidence="4" id="KW-0862">Zinc</keyword>
<evidence type="ECO:0000256" key="3">
    <source>
        <dbReference type="ARBA" id="ARBA00022723"/>
    </source>
</evidence>
<name>A0A8H7EU18_9FUNG</name>
<dbReference type="PANTHER" id="PTHR30096:SF0">
    <property type="entry name" value="4,5-DOPA DIOXYGENASE EXTRADIOL-LIKE PROTEIN"/>
    <property type="match status" value="1"/>
</dbReference>
<keyword evidence="3" id="KW-0479">Metal-binding</keyword>
<evidence type="ECO:0000256" key="2">
    <source>
        <dbReference type="ARBA" id="ARBA00007581"/>
    </source>
</evidence>
<keyword evidence="8" id="KW-1185">Reference proteome</keyword>
<sequence length="219" mass="24553">MVWNYIKDELQPKGIVAISAHFTSTDESKILVDISEKPILIHDFPDHPLYDNFEYTWDLQGSPELGERVITTLKDFGIDAMGVHRGCDHGVWVPFRRGMKSSADIPIVSVSMFSYHCMPSYVKLGEALSSLRDDGIVIVASGKLVHNLAMRRYFKNKASPTFVKEFDDEAERIVSVGAAGDDEGTKIFDMYATSMSWGSFAFGLPNHTRLAQYDNDMTS</sequence>
<feature type="domain" description="Extradiol ring-cleavage dioxygenase class III enzyme subunit B" evidence="6">
    <location>
        <begin position="6"/>
        <end position="169"/>
    </location>
</feature>
<dbReference type="GO" id="GO:0016702">
    <property type="term" value="F:oxidoreductase activity, acting on single donors with incorporation of molecular oxygen, incorporation of two atoms of oxygen"/>
    <property type="evidence" value="ECO:0007669"/>
    <property type="project" value="UniProtKB-ARBA"/>
</dbReference>
<dbReference type="CDD" id="cd07363">
    <property type="entry name" value="45_DOPA_Dioxygenase"/>
    <property type="match status" value="1"/>
</dbReference>
<dbReference type="GO" id="GO:0008270">
    <property type="term" value="F:zinc ion binding"/>
    <property type="evidence" value="ECO:0007669"/>
    <property type="project" value="InterPro"/>
</dbReference>
<comment type="caution">
    <text evidence="7">The sequence shown here is derived from an EMBL/GenBank/DDBJ whole genome shotgun (WGS) entry which is preliminary data.</text>
</comment>
<accession>A0A8H7EU18</accession>
<dbReference type="Gene3D" id="3.40.830.10">
    <property type="entry name" value="LigB-like"/>
    <property type="match status" value="1"/>
</dbReference>
<evidence type="ECO:0000259" key="6">
    <source>
        <dbReference type="Pfam" id="PF02900"/>
    </source>
</evidence>
<dbReference type="Proteomes" id="UP000605846">
    <property type="component" value="Unassembled WGS sequence"/>
</dbReference>
<reference evidence="7" key="1">
    <citation type="submission" date="2020-01" db="EMBL/GenBank/DDBJ databases">
        <title>Genome Sequencing of Three Apophysomyces-Like Fungal Strains Confirms a Novel Fungal Genus in the Mucoromycota with divergent Burkholderia-like Endosymbiotic Bacteria.</title>
        <authorList>
            <person name="Stajich J.E."/>
            <person name="Macias A.M."/>
            <person name="Carter-House D."/>
            <person name="Lovett B."/>
            <person name="Kasson L.R."/>
            <person name="Berry K."/>
            <person name="Grigoriev I."/>
            <person name="Chang Y."/>
            <person name="Spatafora J."/>
            <person name="Kasson M.T."/>
        </authorList>
    </citation>
    <scope>NUCLEOTIDE SEQUENCE</scope>
    <source>
        <strain evidence="7">NRRL A-21654</strain>
    </source>
</reference>
<dbReference type="AlphaFoldDB" id="A0A8H7EU18"/>
<proteinExistence type="inferred from homology"/>